<feature type="domain" description="Bacteriophage T4 Gp8" evidence="1">
    <location>
        <begin position="453"/>
        <end position="499"/>
    </location>
</feature>
<evidence type="ECO:0000259" key="1">
    <source>
        <dbReference type="Pfam" id="PF09215"/>
    </source>
</evidence>
<name>A0A1B0Z1V3_9BACT</name>
<sequence length="499" mass="52444">MAAIITEKFRQHNATQFYESFSEASANVYYLMIGKSTPFTAATSGGTDDSPGTPADDVGTEFYTWDHTTALKKIDSSNIQYAIPRRDWANSTTYDMYEHNISSSNTTTSGASNLYDSTFYFRTSDNRIYKVLDNNDGSAYSGSEPTSTSTSPFVLGGYTLKYMYTITASDSTKYLTPDFMPVATDSTVSAAASDGKIESLIITAGSGYTNGTYYAAVYGDGTSQGTSSGAIVRITVSGGAIASFGLTAGTDTTIHDGGAAYTYGTVNLGSDYTFSDNGLSTSSSMGSGSGGAVTVQISPKSGHGYDAVKELGGHYVMMRATLTGAEADDILAGNDFRNIGLVVDPTTYGTTTVASATTHRQVSALKLTSQSGTFTNDEKISQASTGAIGKVVEWDSTLGILYYQQERYADYGTVSATGSNTAFSGSNAVTGASSSAVGTPDSTADSAVTLANGNTITFTDGYANPELQPDSGNIIYQENRKPISRATDQTEDIKIIVEF</sequence>
<dbReference type="InterPro" id="IPR015298">
    <property type="entry name" value="Phage_T4_Gp8"/>
</dbReference>
<protein>
    <submittedName>
        <fullName evidence="2">Baseplate wedge</fullName>
    </submittedName>
</protein>
<feature type="domain" description="Bacteriophage T4 Gp8" evidence="1">
    <location>
        <begin position="3"/>
        <end position="118"/>
    </location>
</feature>
<organism evidence="2">
    <name type="scientific">uncultured Bacteroidota bacterium</name>
    <dbReference type="NCBI Taxonomy" id="152509"/>
    <lineage>
        <taxon>Bacteria</taxon>
        <taxon>Pseudomonadati</taxon>
        <taxon>Bacteroidota</taxon>
        <taxon>environmental samples</taxon>
    </lineage>
</organism>
<proteinExistence type="predicted"/>
<dbReference type="Pfam" id="PF09215">
    <property type="entry name" value="Phage-Gp8"/>
    <property type="match status" value="2"/>
</dbReference>
<dbReference type="AlphaFoldDB" id="A0A1B0Z1V3"/>
<reference evidence="2" key="1">
    <citation type="submission" date="2015-11" db="EMBL/GenBank/DDBJ databases">
        <title>Genomes of Abundant and Widespread Viruses from the Deep Ocean.</title>
        <authorList>
            <person name="Mizuno C.M."/>
            <person name="Ghai R."/>
            <person name="Saghai A."/>
            <person name="Lopez-Garcia P."/>
            <person name="Rodriguez-Valera F."/>
        </authorList>
    </citation>
    <scope>NUCLEOTIDE SEQUENCE</scope>
</reference>
<dbReference type="EMBL" id="KT997799">
    <property type="protein sequence ID" value="ANO58134.1"/>
    <property type="molecule type" value="Genomic_DNA"/>
</dbReference>
<dbReference type="Gene3D" id="2.60.340.10">
    <property type="entry name" value="baseplate structural protein gp8, domain 1"/>
    <property type="match status" value="2"/>
</dbReference>
<accession>A0A1B0Z1V3</accession>
<dbReference type="InterPro" id="IPR036327">
    <property type="entry name" value="Gp8_sf"/>
</dbReference>
<evidence type="ECO:0000313" key="2">
    <source>
        <dbReference type="EMBL" id="ANO58134.1"/>
    </source>
</evidence>
<dbReference type="SUPFAM" id="SSF89433">
    <property type="entry name" value="Baseplate structural protein gp8"/>
    <property type="match status" value="2"/>
</dbReference>